<sequence>MMAYTEKETGEQQETATKRENSVGKTSAKEVVESGQFEADTESEDLPNIRTPSVIYVSPFSSSVDGWRTSRPSQNFDPNTHDPHVPVGLPSEASHPLPIYNTRTIKTSYISHRTSIIKVRPFVHGEDLSDSRFMCWSDIPRKLLILLIIICLLIALTLVLGIGLGVGLSCTGKFRCVSSNKCIRRSAVCDGVKDCGQGEDELNCVRVSGRHSILQIHSKGIWSSVCWENWSASLGFSACKQLGYNSYVNSTSIPFSSVESAFKKSIVSISSRFPIHHQTFKIHNSSILRTVGCTSGLLTVLKCIECGTRPGFRTRIVGGNLSFSGQYPWQVSLQYQNLFLCGGSLITNQWIVTAAHCVYGFANPNLWTVRVGITEQPVSGAADFSVMKIFFNSAYHPESLSYDIALVRLKQPLSFNGQIQPICLPNYDEGFSSMCWISGWGATKVRGEVSVALHSALVPLLSIEECGIPGLSAWNICAGYLSGGAGTCQGDSGGPLACQGSVWKLAGAASWAQGCGKLNNPGVYTSVTYALPWIHQTMEGP</sequence>
<keyword evidence="2 8" id="KW-0378">Hydrolase</keyword>
<dbReference type="Pfam" id="PF00057">
    <property type="entry name" value="Ldl_recept_a"/>
    <property type="match status" value="1"/>
</dbReference>
<dbReference type="Pfam" id="PF15494">
    <property type="entry name" value="SRCR_2"/>
    <property type="match status" value="1"/>
</dbReference>
<dbReference type="PANTHER" id="PTHR24252:SF27">
    <property type="entry name" value="TRANSMEMBRANE PROTEASE SERINE 3-LIKE"/>
    <property type="match status" value="1"/>
</dbReference>
<dbReference type="SMART" id="SM00020">
    <property type="entry name" value="Tryp_SPc"/>
    <property type="match status" value="1"/>
</dbReference>
<feature type="domain" description="SRCR" evidence="12">
    <location>
        <begin position="214"/>
        <end position="303"/>
    </location>
</feature>
<comment type="caution">
    <text evidence="7">Lacks conserved residue(s) required for the propagation of feature annotation.</text>
</comment>
<evidence type="ECO:0000256" key="1">
    <source>
        <dbReference type="ARBA" id="ARBA00022670"/>
    </source>
</evidence>
<dbReference type="InterPro" id="IPR009003">
    <property type="entry name" value="Peptidase_S1_PA"/>
</dbReference>
<dbReference type="SUPFAM" id="SSF50494">
    <property type="entry name" value="Trypsin-like serine proteases"/>
    <property type="match status" value="1"/>
</dbReference>
<gene>
    <name evidence="13" type="ORF">HF521_012882</name>
</gene>
<dbReference type="Proteomes" id="UP000606274">
    <property type="component" value="Unassembled WGS sequence"/>
</dbReference>
<proteinExistence type="predicted"/>
<protein>
    <recommendedName>
        <fullName evidence="15">Transmembrane protease serine 3</fullName>
    </recommendedName>
</protein>
<dbReference type="CDD" id="cd00190">
    <property type="entry name" value="Tryp_SPc"/>
    <property type="match status" value="1"/>
</dbReference>
<dbReference type="PROSITE" id="PS00135">
    <property type="entry name" value="TRYPSIN_SER"/>
    <property type="match status" value="1"/>
</dbReference>
<dbReference type="PROSITE" id="PS50287">
    <property type="entry name" value="SRCR_2"/>
    <property type="match status" value="1"/>
</dbReference>
<dbReference type="Gene3D" id="3.10.250.10">
    <property type="entry name" value="SRCR-like domain"/>
    <property type="match status" value="1"/>
</dbReference>
<dbReference type="InterPro" id="IPR043504">
    <property type="entry name" value="Peptidase_S1_PA_chymotrypsin"/>
</dbReference>
<evidence type="ECO:0000256" key="6">
    <source>
        <dbReference type="PROSITE-ProRule" id="PRU00124"/>
    </source>
</evidence>
<dbReference type="InterPro" id="IPR001254">
    <property type="entry name" value="Trypsin_dom"/>
</dbReference>
<dbReference type="PROSITE" id="PS00134">
    <property type="entry name" value="TRYPSIN_HIS"/>
    <property type="match status" value="1"/>
</dbReference>
<feature type="disulfide bond" evidence="6">
    <location>
        <begin position="170"/>
        <end position="182"/>
    </location>
</feature>
<dbReference type="AlphaFoldDB" id="A0A8T0AE04"/>
<dbReference type="CDD" id="cd00112">
    <property type="entry name" value="LDLa"/>
    <property type="match status" value="1"/>
</dbReference>
<evidence type="ECO:0000256" key="4">
    <source>
        <dbReference type="ARBA" id="ARBA00023157"/>
    </source>
</evidence>
<evidence type="ECO:0000256" key="10">
    <source>
        <dbReference type="SAM" id="Phobius"/>
    </source>
</evidence>
<dbReference type="Gene3D" id="2.40.10.10">
    <property type="entry name" value="Trypsin-like serine proteases"/>
    <property type="match status" value="1"/>
</dbReference>
<dbReference type="InterPro" id="IPR033116">
    <property type="entry name" value="TRYPSIN_SER"/>
</dbReference>
<keyword evidence="4 7" id="KW-1015">Disulfide bond</keyword>
<dbReference type="InterPro" id="IPR036055">
    <property type="entry name" value="LDL_receptor-like_sf"/>
</dbReference>
<dbReference type="InterPro" id="IPR036772">
    <property type="entry name" value="SRCR-like_dom_sf"/>
</dbReference>
<dbReference type="FunFam" id="2.40.10.10:FF:000003">
    <property type="entry name" value="Transmembrane serine protease 3"/>
    <property type="match status" value="1"/>
</dbReference>
<dbReference type="PROSITE" id="PS01209">
    <property type="entry name" value="LDLRA_1"/>
    <property type="match status" value="1"/>
</dbReference>
<evidence type="ECO:0000259" key="12">
    <source>
        <dbReference type="PROSITE" id="PS50287"/>
    </source>
</evidence>
<dbReference type="SUPFAM" id="SSF57424">
    <property type="entry name" value="LDL receptor-like module"/>
    <property type="match status" value="1"/>
</dbReference>
<keyword evidence="10" id="KW-0472">Membrane</keyword>
<dbReference type="SMART" id="SM00192">
    <property type="entry name" value="LDLa"/>
    <property type="match status" value="1"/>
</dbReference>
<evidence type="ECO:0000259" key="11">
    <source>
        <dbReference type="PROSITE" id="PS50240"/>
    </source>
</evidence>
<feature type="domain" description="Peptidase S1" evidence="11">
    <location>
        <begin position="316"/>
        <end position="539"/>
    </location>
</feature>
<evidence type="ECO:0008006" key="15">
    <source>
        <dbReference type="Google" id="ProtNLM"/>
    </source>
</evidence>
<evidence type="ECO:0000256" key="5">
    <source>
        <dbReference type="ARBA" id="ARBA00023180"/>
    </source>
</evidence>
<feature type="transmembrane region" description="Helical" evidence="10">
    <location>
        <begin position="143"/>
        <end position="168"/>
    </location>
</feature>
<comment type="caution">
    <text evidence="13">The sequence shown here is derived from an EMBL/GenBank/DDBJ whole genome shotgun (WGS) entry which is preliminary data.</text>
</comment>
<dbReference type="GO" id="GO:0004252">
    <property type="term" value="F:serine-type endopeptidase activity"/>
    <property type="evidence" value="ECO:0007669"/>
    <property type="project" value="InterPro"/>
</dbReference>
<dbReference type="InterPro" id="IPR001314">
    <property type="entry name" value="Peptidase_S1A"/>
</dbReference>
<dbReference type="SUPFAM" id="SSF56487">
    <property type="entry name" value="SRCR-like"/>
    <property type="match status" value="1"/>
</dbReference>
<dbReference type="PROSITE" id="PS50068">
    <property type="entry name" value="LDLRA_2"/>
    <property type="match status" value="1"/>
</dbReference>
<feature type="disulfide bond" evidence="7">
    <location>
        <begin position="293"/>
        <end position="303"/>
    </location>
</feature>
<keyword evidence="5" id="KW-0325">Glycoprotein</keyword>
<keyword evidence="3 8" id="KW-0720">Serine protease</keyword>
<keyword evidence="1 8" id="KW-0645">Protease</keyword>
<keyword evidence="10" id="KW-0812">Transmembrane</keyword>
<dbReference type="InterPro" id="IPR023415">
    <property type="entry name" value="LDLR_class-A_CS"/>
</dbReference>
<dbReference type="GO" id="GO:0016020">
    <property type="term" value="C:membrane"/>
    <property type="evidence" value="ECO:0007669"/>
    <property type="project" value="InterPro"/>
</dbReference>
<name>A0A8T0AE04_SILME</name>
<feature type="compositionally biased region" description="Basic and acidic residues" evidence="9">
    <location>
        <begin position="1"/>
        <end position="32"/>
    </location>
</feature>
<evidence type="ECO:0000256" key="7">
    <source>
        <dbReference type="PROSITE-ProRule" id="PRU00196"/>
    </source>
</evidence>
<evidence type="ECO:0000256" key="3">
    <source>
        <dbReference type="ARBA" id="ARBA00022825"/>
    </source>
</evidence>
<organism evidence="13 14">
    <name type="scientific">Silurus meridionalis</name>
    <name type="common">Southern catfish</name>
    <name type="synonym">Silurus soldatovi meridionalis</name>
    <dbReference type="NCBI Taxonomy" id="175797"/>
    <lineage>
        <taxon>Eukaryota</taxon>
        <taxon>Metazoa</taxon>
        <taxon>Chordata</taxon>
        <taxon>Craniata</taxon>
        <taxon>Vertebrata</taxon>
        <taxon>Euteleostomi</taxon>
        <taxon>Actinopterygii</taxon>
        <taxon>Neopterygii</taxon>
        <taxon>Teleostei</taxon>
        <taxon>Ostariophysi</taxon>
        <taxon>Siluriformes</taxon>
        <taxon>Siluridae</taxon>
        <taxon>Silurus</taxon>
    </lineage>
</organism>
<evidence type="ECO:0000313" key="13">
    <source>
        <dbReference type="EMBL" id="KAF7689529.1"/>
    </source>
</evidence>
<dbReference type="InterPro" id="IPR018114">
    <property type="entry name" value="TRYPSIN_HIS"/>
</dbReference>
<dbReference type="EMBL" id="JABFDY010000024">
    <property type="protein sequence ID" value="KAF7689529.1"/>
    <property type="molecule type" value="Genomic_DNA"/>
</dbReference>
<dbReference type="Gene3D" id="4.10.400.10">
    <property type="entry name" value="Low-density Lipoprotein Receptor"/>
    <property type="match status" value="1"/>
</dbReference>
<feature type="region of interest" description="Disordered" evidence="9">
    <location>
        <begin position="1"/>
        <end position="45"/>
    </location>
</feature>
<keyword evidence="14" id="KW-1185">Reference proteome</keyword>
<evidence type="ECO:0000256" key="8">
    <source>
        <dbReference type="RuleBase" id="RU363034"/>
    </source>
</evidence>
<evidence type="ECO:0000256" key="2">
    <source>
        <dbReference type="ARBA" id="ARBA00022801"/>
    </source>
</evidence>
<evidence type="ECO:0000313" key="14">
    <source>
        <dbReference type="Proteomes" id="UP000606274"/>
    </source>
</evidence>
<dbReference type="PANTHER" id="PTHR24252">
    <property type="entry name" value="ACROSIN-RELATED"/>
    <property type="match status" value="1"/>
</dbReference>
<dbReference type="PRINTS" id="PR00722">
    <property type="entry name" value="CHYMOTRYPSIN"/>
</dbReference>
<dbReference type="Pfam" id="PF00089">
    <property type="entry name" value="Trypsin"/>
    <property type="match status" value="1"/>
</dbReference>
<dbReference type="InterPro" id="IPR002172">
    <property type="entry name" value="LDrepeatLR_classA_rpt"/>
</dbReference>
<keyword evidence="10" id="KW-1133">Transmembrane helix</keyword>
<feature type="disulfide bond" evidence="6">
    <location>
        <begin position="189"/>
        <end position="204"/>
    </location>
</feature>
<dbReference type="InterPro" id="IPR001190">
    <property type="entry name" value="SRCR"/>
</dbReference>
<reference evidence="13" key="1">
    <citation type="submission" date="2020-08" db="EMBL/GenBank/DDBJ databases">
        <title>Chromosome-level assembly of Southern catfish (Silurus meridionalis) provides insights into visual adaptation to the nocturnal and benthic lifestyles.</title>
        <authorList>
            <person name="Zhang Y."/>
            <person name="Wang D."/>
            <person name="Peng Z."/>
        </authorList>
    </citation>
    <scope>NUCLEOTIDE SEQUENCE</scope>
    <source>
        <strain evidence="13">SWU-2019-XX</strain>
        <tissue evidence="13">Muscle</tissue>
    </source>
</reference>
<evidence type="ECO:0000256" key="9">
    <source>
        <dbReference type="SAM" id="MobiDB-lite"/>
    </source>
</evidence>
<dbReference type="PROSITE" id="PS50240">
    <property type="entry name" value="TRYPSIN_DOM"/>
    <property type="match status" value="1"/>
</dbReference>
<accession>A0A8T0AE04</accession>
<dbReference type="GO" id="GO:0006508">
    <property type="term" value="P:proteolysis"/>
    <property type="evidence" value="ECO:0007669"/>
    <property type="project" value="UniProtKB-KW"/>
</dbReference>